<comment type="caution">
    <text evidence="2">The sequence shown here is derived from an EMBL/GenBank/DDBJ whole genome shotgun (WGS) entry which is preliminary data.</text>
</comment>
<accession>A0A9D9H149</accession>
<name>A0A9D9H149_9BACT</name>
<dbReference type="Gene3D" id="3.90.550.10">
    <property type="entry name" value="Spore Coat Polysaccharide Biosynthesis Protein SpsA, Chain A"/>
    <property type="match status" value="1"/>
</dbReference>
<sequence>MLSVLIPNYNYNCLALVRDLHKQLQESAEVFEILVFEDGSTRCVEDNSPMEQLPHVRHIVYKENRGRYRMRFLMPTLARFPYLLCIDSDARVVRPDFIRKYLSYAKAGTKDVLVGGLASRPETVQDAGHSLRLAYERERESRRDIKKGLSCFNCMIPAAMMRKLEVDEGFPEGYGHEDMVIGLELKRLGAKIVQIDNPLLHLGLDTNAAMLDKSVDAGRVLWALYRSGRYPAVAEESRLLHAYLRIRRMGLCWLLDLTYGAVRKRLRKNLLSEDPRMRDFDFFRLGEMSRAAASLK</sequence>
<dbReference type="SUPFAM" id="SSF53448">
    <property type="entry name" value="Nucleotide-diphospho-sugar transferases"/>
    <property type="match status" value="1"/>
</dbReference>
<gene>
    <name evidence="2" type="ORF">IAB08_00220</name>
</gene>
<dbReference type="EMBL" id="JADIMZ010000004">
    <property type="protein sequence ID" value="MBO8431707.1"/>
    <property type="molecule type" value="Genomic_DNA"/>
</dbReference>
<reference evidence="2" key="2">
    <citation type="journal article" date="2021" name="PeerJ">
        <title>Extensive microbial diversity within the chicken gut microbiome revealed by metagenomics and culture.</title>
        <authorList>
            <person name="Gilroy R."/>
            <person name="Ravi A."/>
            <person name="Getino M."/>
            <person name="Pursley I."/>
            <person name="Horton D.L."/>
            <person name="Alikhan N.F."/>
            <person name="Baker D."/>
            <person name="Gharbi K."/>
            <person name="Hall N."/>
            <person name="Watson M."/>
            <person name="Adriaenssens E.M."/>
            <person name="Foster-Nyarko E."/>
            <person name="Jarju S."/>
            <person name="Secka A."/>
            <person name="Antonio M."/>
            <person name="Oren A."/>
            <person name="Chaudhuri R.R."/>
            <person name="La Ragione R."/>
            <person name="Hildebrand F."/>
            <person name="Pallen M.J."/>
        </authorList>
    </citation>
    <scope>NUCLEOTIDE SEQUENCE</scope>
    <source>
        <strain evidence="2">2889</strain>
    </source>
</reference>
<proteinExistence type="predicted"/>
<evidence type="ECO:0000259" key="1">
    <source>
        <dbReference type="Pfam" id="PF00535"/>
    </source>
</evidence>
<dbReference type="Pfam" id="PF00535">
    <property type="entry name" value="Glycos_transf_2"/>
    <property type="match status" value="1"/>
</dbReference>
<feature type="domain" description="Glycosyltransferase 2-like" evidence="1">
    <location>
        <begin position="3"/>
        <end position="163"/>
    </location>
</feature>
<dbReference type="AlphaFoldDB" id="A0A9D9H149"/>
<dbReference type="InterPro" id="IPR029044">
    <property type="entry name" value="Nucleotide-diphossugar_trans"/>
</dbReference>
<reference evidence="2" key="1">
    <citation type="submission" date="2020-10" db="EMBL/GenBank/DDBJ databases">
        <authorList>
            <person name="Gilroy R."/>
        </authorList>
    </citation>
    <scope>NUCLEOTIDE SEQUENCE</scope>
    <source>
        <strain evidence="2">2889</strain>
    </source>
</reference>
<dbReference type="InterPro" id="IPR001173">
    <property type="entry name" value="Glyco_trans_2-like"/>
</dbReference>
<protein>
    <submittedName>
        <fullName evidence="2">Glycosyltransferase</fullName>
    </submittedName>
</protein>
<dbReference type="Proteomes" id="UP000823612">
    <property type="component" value="Unassembled WGS sequence"/>
</dbReference>
<evidence type="ECO:0000313" key="3">
    <source>
        <dbReference type="Proteomes" id="UP000823612"/>
    </source>
</evidence>
<dbReference type="CDD" id="cd00761">
    <property type="entry name" value="Glyco_tranf_GTA_type"/>
    <property type="match status" value="1"/>
</dbReference>
<evidence type="ECO:0000313" key="2">
    <source>
        <dbReference type="EMBL" id="MBO8431707.1"/>
    </source>
</evidence>
<organism evidence="2 3">
    <name type="scientific">Candidatus Pullibacteroides excrementavium</name>
    <dbReference type="NCBI Taxonomy" id="2840905"/>
    <lineage>
        <taxon>Bacteria</taxon>
        <taxon>Pseudomonadati</taxon>
        <taxon>Bacteroidota</taxon>
        <taxon>Bacteroidia</taxon>
        <taxon>Bacteroidales</taxon>
        <taxon>Candidatus Pullibacteroides</taxon>
    </lineage>
</organism>